<name>A0ACC1RRX4_9APHY</name>
<accession>A0ACC1RRX4</accession>
<dbReference type="EMBL" id="JANHOG010002356">
    <property type="protein sequence ID" value="KAJ3524272.1"/>
    <property type="molecule type" value="Genomic_DNA"/>
</dbReference>
<protein>
    <submittedName>
        <fullName evidence="1">Uncharacterized protein</fullName>
    </submittedName>
</protein>
<sequence length="189" mass="21120">MPAIVHKSLPDDSAALENAPAQAEELSLKRLLQVSTIVLQQALDLVDNTLTSDDQLTVHSQYMPGSTIGKHLRHARDHFVLLLDSITPQPPYILNYDVRSRNTPMESSRQAAHDAMKDVIARLESEVPNVKLDEPLTLNAVTPYPQTLQSTFGRELWFAGLHAVHHWSMIRVIAGELVRYPINLSENAC</sequence>
<reference evidence="1" key="1">
    <citation type="submission" date="2022-07" db="EMBL/GenBank/DDBJ databases">
        <title>Genome Sequence of Phlebia brevispora.</title>
        <authorList>
            <person name="Buettner E."/>
        </authorList>
    </citation>
    <scope>NUCLEOTIDE SEQUENCE</scope>
    <source>
        <strain evidence="1">MPL23</strain>
    </source>
</reference>
<comment type="caution">
    <text evidence="1">The sequence shown here is derived from an EMBL/GenBank/DDBJ whole genome shotgun (WGS) entry which is preliminary data.</text>
</comment>
<evidence type="ECO:0000313" key="1">
    <source>
        <dbReference type="EMBL" id="KAJ3524272.1"/>
    </source>
</evidence>
<keyword evidence="2" id="KW-1185">Reference proteome</keyword>
<proteinExistence type="predicted"/>
<evidence type="ECO:0000313" key="2">
    <source>
        <dbReference type="Proteomes" id="UP001148662"/>
    </source>
</evidence>
<organism evidence="1 2">
    <name type="scientific">Phlebia brevispora</name>
    <dbReference type="NCBI Taxonomy" id="194682"/>
    <lineage>
        <taxon>Eukaryota</taxon>
        <taxon>Fungi</taxon>
        <taxon>Dikarya</taxon>
        <taxon>Basidiomycota</taxon>
        <taxon>Agaricomycotina</taxon>
        <taxon>Agaricomycetes</taxon>
        <taxon>Polyporales</taxon>
        <taxon>Meruliaceae</taxon>
        <taxon>Phlebia</taxon>
    </lineage>
</organism>
<dbReference type="Proteomes" id="UP001148662">
    <property type="component" value="Unassembled WGS sequence"/>
</dbReference>
<gene>
    <name evidence="1" type="ORF">NM688_g8591</name>
</gene>